<dbReference type="KEGG" id="cpb:Cphamn1_0350"/>
<dbReference type="SUPFAM" id="SSF46626">
    <property type="entry name" value="Cytochrome c"/>
    <property type="match status" value="1"/>
</dbReference>
<dbReference type="InterPro" id="IPR036909">
    <property type="entry name" value="Cyt_c-like_dom_sf"/>
</dbReference>
<organism evidence="1">
    <name type="scientific">Chlorobium phaeobacteroides (strain BS1)</name>
    <dbReference type="NCBI Taxonomy" id="331678"/>
    <lineage>
        <taxon>Bacteria</taxon>
        <taxon>Pseudomonadati</taxon>
        <taxon>Chlorobiota</taxon>
        <taxon>Chlorobiia</taxon>
        <taxon>Chlorobiales</taxon>
        <taxon>Chlorobiaceae</taxon>
        <taxon>Chlorobium/Pelodictyon group</taxon>
        <taxon>Chlorobium</taxon>
    </lineage>
</organism>
<dbReference type="EMBL" id="CP001101">
    <property type="protein sequence ID" value="ACE03317.1"/>
    <property type="molecule type" value="Genomic_DNA"/>
</dbReference>
<dbReference type="eggNOG" id="COG1858">
    <property type="taxonomic scope" value="Bacteria"/>
</dbReference>
<protein>
    <recommendedName>
        <fullName evidence="2">Cytochrome c domain-containing protein</fullName>
    </recommendedName>
</protein>
<dbReference type="AlphaFoldDB" id="B3ELI8"/>
<dbReference type="STRING" id="331678.Cphamn1_0350"/>
<name>B3ELI8_CHLPB</name>
<dbReference type="GO" id="GO:0020037">
    <property type="term" value="F:heme binding"/>
    <property type="evidence" value="ECO:0007669"/>
    <property type="project" value="InterPro"/>
</dbReference>
<dbReference type="HOGENOM" id="CLU_151169_0_0_10"/>
<proteinExistence type="predicted"/>
<evidence type="ECO:0000313" key="1">
    <source>
        <dbReference type="EMBL" id="ACE03317.1"/>
    </source>
</evidence>
<evidence type="ECO:0008006" key="2">
    <source>
        <dbReference type="Google" id="ProtNLM"/>
    </source>
</evidence>
<gene>
    <name evidence="1" type="ordered locus">Cphamn1_0350</name>
</gene>
<sequence length="130" mass="13629">MGYILYEPQQYSNVNHIREDYMAKKGTGARYLLFGALFAVAACASPHGAVPVAEGEKLFNDPQFAGSTNDSSCSSCHPGGKGLENAASNPQLLTVINTCITGPLGGQAIAEDSEEMLALKGYIESLGGNE</sequence>
<dbReference type="Gene3D" id="1.10.760.10">
    <property type="entry name" value="Cytochrome c-like domain"/>
    <property type="match status" value="1"/>
</dbReference>
<reference evidence="1" key="1">
    <citation type="submission" date="2008-06" db="EMBL/GenBank/DDBJ databases">
        <title>Complete sequence of Chlorobium phaeobacteroides BS1.</title>
        <authorList>
            <consortium name="US DOE Joint Genome Institute"/>
            <person name="Lucas S."/>
            <person name="Copeland A."/>
            <person name="Lapidus A."/>
            <person name="Glavina del Rio T."/>
            <person name="Dalin E."/>
            <person name="Tice H."/>
            <person name="Bruce D."/>
            <person name="Goodwin L."/>
            <person name="Pitluck S."/>
            <person name="Schmutz J."/>
            <person name="Larimer F."/>
            <person name="Land M."/>
            <person name="Hauser L."/>
            <person name="Kyrpides N."/>
            <person name="Ovchinnikova G."/>
            <person name="Li T."/>
            <person name="Liu Z."/>
            <person name="Zhao F."/>
            <person name="Overmann J."/>
            <person name="Bryant D.A."/>
            <person name="Richardson P."/>
        </authorList>
    </citation>
    <scope>NUCLEOTIDE SEQUENCE [LARGE SCALE GENOMIC DNA]</scope>
    <source>
        <strain evidence="1">BS1</strain>
    </source>
</reference>
<dbReference type="GO" id="GO:0009055">
    <property type="term" value="F:electron transfer activity"/>
    <property type="evidence" value="ECO:0007669"/>
    <property type="project" value="InterPro"/>
</dbReference>
<accession>B3ELI8</accession>